<dbReference type="KEGG" id="htu:Htur_3842"/>
<dbReference type="EMBL" id="CP001861">
    <property type="protein sequence ID" value="ADB62702.1"/>
    <property type="molecule type" value="Genomic_DNA"/>
</dbReference>
<keyword evidence="3" id="KW-1185">Reference proteome</keyword>
<name>D2S005_HALTV</name>
<evidence type="ECO:0000259" key="1">
    <source>
        <dbReference type="Pfam" id="PF24696"/>
    </source>
</evidence>
<accession>D2S005</accession>
<evidence type="ECO:0000313" key="3">
    <source>
        <dbReference type="Proteomes" id="UP000001903"/>
    </source>
</evidence>
<gene>
    <name evidence="2" type="ordered locus">Htur_3842</name>
</gene>
<dbReference type="GeneID" id="8744470"/>
<protein>
    <recommendedName>
        <fullName evidence="1">UGSC-like domain-containing protein</fullName>
    </recommendedName>
</protein>
<dbReference type="OrthoDB" id="70241at2157"/>
<evidence type="ECO:0000313" key="2">
    <source>
        <dbReference type="EMBL" id="ADB62702.1"/>
    </source>
</evidence>
<geneLocation type="plasmid" evidence="2 3">
    <name>pHTUR01</name>
</geneLocation>
<keyword evidence="2" id="KW-0614">Plasmid</keyword>
<organism evidence="2 3">
    <name type="scientific">Haloterrigena turkmenica (strain ATCC 51198 / DSM 5511 / JCM 9101 / NCIMB 13204 / VKM B-1734 / 4k)</name>
    <name type="common">Halococcus turkmenicus</name>
    <dbReference type="NCBI Taxonomy" id="543526"/>
    <lineage>
        <taxon>Archaea</taxon>
        <taxon>Methanobacteriati</taxon>
        <taxon>Methanobacteriota</taxon>
        <taxon>Stenosarchaea group</taxon>
        <taxon>Halobacteria</taxon>
        <taxon>Halobacteriales</taxon>
        <taxon>Natrialbaceae</taxon>
        <taxon>Haloterrigena</taxon>
    </lineage>
</organism>
<dbReference type="Pfam" id="PF24696">
    <property type="entry name" value="UGSC"/>
    <property type="match status" value="1"/>
</dbReference>
<dbReference type="InterPro" id="IPR057767">
    <property type="entry name" value="UGSC-like_dom"/>
</dbReference>
<dbReference type="Proteomes" id="UP000001903">
    <property type="component" value="Plasmid pHTUR01"/>
</dbReference>
<dbReference type="HOGENOM" id="CLU_1559430_0_0_2"/>
<proteinExistence type="predicted"/>
<reference evidence="2 3" key="1">
    <citation type="journal article" date="2010" name="Stand. Genomic Sci.">
        <title>Complete genome sequence of Haloterrigena turkmenica type strain (4k).</title>
        <authorList>
            <person name="Saunders E."/>
            <person name="Tindall B.J."/>
            <person name="Fahnrich R."/>
            <person name="Lapidus A."/>
            <person name="Copeland A."/>
            <person name="Del Rio T.G."/>
            <person name="Lucas S."/>
            <person name="Chen F."/>
            <person name="Tice H."/>
            <person name="Cheng J.F."/>
            <person name="Han C."/>
            <person name="Detter J.C."/>
            <person name="Bruce D."/>
            <person name="Goodwin L."/>
            <person name="Chain P."/>
            <person name="Pitluck S."/>
            <person name="Pati A."/>
            <person name="Ivanova N."/>
            <person name="Mavromatis K."/>
            <person name="Chen A."/>
            <person name="Palaniappan K."/>
            <person name="Land M."/>
            <person name="Hauser L."/>
            <person name="Chang Y.J."/>
            <person name="Jeffries C.D."/>
            <person name="Brettin T."/>
            <person name="Rohde M."/>
            <person name="Goker M."/>
            <person name="Bristow J."/>
            <person name="Eisen J.A."/>
            <person name="Markowitz V."/>
            <person name="Hugenholtz P."/>
            <person name="Klenk H.P."/>
            <person name="Kyrpides N.C."/>
        </authorList>
    </citation>
    <scope>NUCLEOTIDE SEQUENCE [LARGE SCALE GENOMIC DNA]</scope>
    <source>
        <strain evidence="3">ATCC 51198 / DSM 5511 / JCM 9101 / NCIMB 13204 / VKM B-1734 / 4k</strain>
    </source>
</reference>
<feature type="domain" description="UGSC-like" evidence="1">
    <location>
        <begin position="1"/>
        <end position="174"/>
    </location>
</feature>
<dbReference type="RefSeq" id="WP_012944946.1">
    <property type="nucleotide sequence ID" value="NC_013744.1"/>
</dbReference>
<sequence length="193" mass="21706">MYDPVADSEKGEQESLAPRIKSLEGKRIGLFNNGKLAATPLLEVVQERLKDEYPDATIEHYEVEHLNRIKNEDELSSIRQWADEEVDACFGAIGDCGSCTKFLVYGVNAIEEGGTPAVGLIDEGFELDWKTNARDFGRKLRFHPLSRVAEVTDKERLREQLTADALEEIVAELTRPRTDEERNGEEIVANGEK</sequence>
<dbReference type="AlphaFoldDB" id="D2S005"/>